<dbReference type="InterPro" id="IPR050964">
    <property type="entry name" value="Striated_Muscle_Regulatory"/>
</dbReference>
<feature type="domain" description="CBM3" evidence="6">
    <location>
        <begin position="1305"/>
        <end position="1457"/>
    </location>
</feature>
<keyword evidence="8" id="KW-1185">Reference proteome</keyword>
<dbReference type="SUPFAM" id="SSF49785">
    <property type="entry name" value="Galactose-binding domain-like"/>
    <property type="match status" value="1"/>
</dbReference>
<dbReference type="Proteomes" id="UP000294498">
    <property type="component" value="Unassembled WGS sequence"/>
</dbReference>
<evidence type="ECO:0000256" key="3">
    <source>
        <dbReference type="ARBA" id="ARBA00023239"/>
    </source>
</evidence>
<protein>
    <submittedName>
        <fullName evidence="7">Putative secreted protein (Por secretion system target)</fullName>
    </submittedName>
</protein>
<dbReference type="Gene3D" id="2.60.40.10">
    <property type="entry name" value="Immunoglobulins"/>
    <property type="match status" value="4"/>
</dbReference>
<proteinExistence type="predicted"/>
<dbReference type="InterPro" id="IPR008397">
    <property type="entry name" value="Alginate_lyase_dom"/>
</dbReference>
<dbReference type="EMBL" id="SODV01000001">
    <property type="protein sequence ID" value="TDX02098.1"/>
    <property type="molecule type" value="Genomic_DNA"/>
</dbReference>
<feature type="domain" description="Fibronectin type-III" evidence="5">
    <location>
        <begin position="673"/>
        <end position="761"/>
    </location>
</feature>
<dbReference type="InterPro" id="IPR013783">
    <property type="entry name" value="Ig-like_fold"/>
</dbReference>
<evidence type="ECO:0000259" key="5">
    <source>
        <dbReference type="PROSITE" id="PS50853"/>
    </source>
</evidence>
<dbReference type="SUPFAM" id="SSF49384">
    <property type="entry name" value="Carbohydrate-binding domain"/>
    <property type="match status" value="2"/>
</dbReference>
<evidence type="ECO:0000313" key="7">
    <source>
        <dbReference type="EMBL" id="TDX02098.1"/>
    </source>
</evidence>
<name>A0A4R8DVY6_9BACT</name>
<dbReference type="InterPro" id="IPR008979">
    <property type="entry name" value="Galactose-bd-like_sf"/>
</dbReference>
<dbReference type="NCBIfam" id="TIGR04183">
    <property type="entry name" value="Por_Secre_tail"/>
    <property type="match status" value="1"/>
</dbReference>
<feature type="domain" description="CBM3" evidence="6">
    <location>
        <begin position="1461"/>
        <end position="1602"/>
    </location>
</feature>
<feature type="chain" id="PRO_5020233066" evidence="4">
    <location>
        <begin position="21"/>
        <end position="1692"/>
    </location>
</feature>
<feature type="domain" description="Fibronectin type-III" evidence="5">
    <location>
        <begin position="763"/>
        <end position="851"/>
    </location>
</feature>
<dbReference type="CDD" id="cd00063">
    <property type="entry name" value="FN3"/>
    <property type="match status" value="3"/>
</dbReference>
<comment type="caution">
    <text evidence="7">The sequence shown here is derived from an EMBL/GenBank/DDBJ whole genome shotgun (WGS) entry which is preliminary data.</text>
</comment>
<dbReference type="SUPFAM" id="SSF48230">
    <property type="entry name" value="Chondroitin AC/alginate lyase"/>
    <property type="match status" value="1"/>
</dbReference>
<dbReference type="Gene3D" id="1.50.10.100">
    <property type="entry name" value="Chondroitin AC/alginate lyase"/>
    <property type="match status" value="1"/>
</dbReference>
<dbReference type="GO" id="GO:0030248">
    <property type="term" value="F:cellulose binding"/>
    <property type="evidence" value="ECO:0007669"/>
    <property type="project" value="InterPro"/>
</dbReference>
<organism evidence="7 8">
    <name type="scientific">Dinghuibacter silviterrae</name>
    <dbReference type="NCBI Taxonomy" id="1539049"/>
    <lineage>
        <taxon>Bacteria</taxon>
        <taxon>Pseudomonadati</taxon>
        <taxon>Bacteroidota</taxon>
        <taxon>Chitinophagia</taxon>
        <taxon>Chitinophagales</taxon>
        <taxon>Chitinophagaceae</taxon>
        <taxon>Dinghuibacter</taxon>
    </lineage>
</organism>
<dbReference type="GO" id="GO:0005975">
    <property type="term" value="P:carbohydrate metabolic process"/>
    <property type="evidence" value="ECO:0007669"/>
    <property type="project" value="InterPro"/>
</dbReference>
<sequence length="1692" mass="178655">MKLTLTICLLLLVMAPRGRAQTFVHPGGLHTQADLDRMKTEVAAGAHPWIDDWNVLITDPQAQNTYTAKPLANLGTSRQQTDLDAHAAYLNAIRWYISGDTSFAACAVRICNAWAATTNQVPTGDNIPGLSGIPIMDFALAAEVLRIYPGWDAAHFTAFKTMMTTYWYPVCHNFLVNHNGACIGNYWANWDICNLGAMIAMGVLCDDTAIYNEGVNYFYNGAGNGSIMNAVYTLYPGPLGQWQESGRDQEHAQLGVGMMGYACQVAWNQGLDLFSYASNRLMAGAEYVAETNLWNTVPFTFYNNCVNPRQDWVAANGRGRLDDRPIWELLYNHYVVLQGQSAAGVQSMAQLMRPEHGSTDHFGYGTLTFTQTGAASPYPPSPVAAAPTAVTATAQVSQVTISWTAPPGNTAQGYLVKRAKTSGGPYTTISTVNNNTSPFFTDGSVTNGTPYYYVVASINQSGTSANSSEVSATPAATSSTLPSGWVKQDIGTVSPAGSAGYASVSNNTFRVNGSGTGIGGTADGFTFACASATGNVTFTARLWAVGGTLSRTGIMFRESLASNARMVLMKLGDTGGREGGFAYRSGTGGSAITVGGNDYTVTPTWYKVQRSGNTFTGYESSDGATWFVVDSVSIAMADTFYVGLAACSGTTGVLDSSTFDNVVVTGGGATPAAPAALQGTAVSASRINLTWSSVGGASSYTVQRSLTSGGPYAAVASGLTDTTWSDTGLPDSTTYFYIVLASDVIGAGPATAEARVQTLPLALPTAPAGLTFASGNSRITLSWQPVDGATGYTIQRGTSAATLATVGATDTTFLADTGLVNGGTYVYTVSGVNRLGTGTATTPTAFTLPIKLSGALIGTPGSFGNVAKNTAAAAMDGNLATYFDAPQGSGDWVGIDLGLDTSATITRVSYVPRVNYPGRMLGGVFQGANLPDFSDAVPLYTVSVSPTQGVYNDEPVTDSIRYRYLRYVSPTNGYCNVAEIQFWGYKNIDTPTATPPAPAAPNVASATKGVALNWAPNRWSGAYQVQRATVVPGEDTVPGATTALGTTTALSFTDTTAVAGSTYSYTISGIDSFGVGAPSAPASLLVGVRLTGTLIGTPGSYGNVAANTAAAAMDGNLNTYFDAPIADSAWVGITLGADTGARVTQISFAPRSGFPQRMTGGIFQGANKSDFSDGVTLFTVDSLPTVGVYTIAQTGDTGIYHYLRYLAPDNGYGNVAEIQFWGLPKLNQVVTLDSLARMRPGDSATLIATASTGLPVTVTSSNPSIGFIANGFFHAVTPGTTVITATQSGNNVYNAASASQPLTVLPVNLQVLYRNASGDTTSNTITPFLQIVSADTAAYTYSTLTARYWFTPENYAGINTWIDYAAIGNSHIQAVYVPLAQPYTNAFGYVQYSFDTTSGLLAPGTTSGEIQSRIAGAAWPVMTETNDYSFSNSASYDTNSHITLYRNGVLVWGTEPAPVAPVVSLQPLYQNQNSSPNTNTISTYLQLQNLGNVPVSYSDVRVRYWFTEDGTVPLNYWIDYATIGVTGQFSPAGTYFELAPDTGTFYPLSNTGNIQYRIAKSDWSVFNETNDWSWQPAVPTFGVNNHITVYYKGQLVYGVEPDSSGAASYSAAYTPALQQTVVYPNPVTGRVFFVQTGGSDTKLNLYDEKGRLILTEKVEANETIRVDLPGPLAAGMYFLQLNDRAPVKLFIF</sequence>
<dbReference type="InterPro" id="IPR001956">
    <property type="entry name" value="CBM3"/>
</dbReference>
<dbReference type="SMART" id="SM00060">
    <property type="entry name" value="FN3"/>
    <property type="match status" value="4"/>
</dbReference>
<dbReference type="PANTHER" id="PTHR13817:SF73">
    <property type="entry name" value="FIBRONECTIN TYPE-III DOMAIN-CONTAINING PROTEIN"/>
    <property type="match status" value="1"/>
</dbReference>
<dbReference type="PROSITE" id="PS50853">
    <property type="entry name" value="FN3"/>
    <property type="match status" value="3"/>
</dbReference>
<keyword evidence="3" id="KW-0456">Lyase</keyword>
<dbReference type="Gene3D" id="2.60.120.200">
    <property type="match status" value="1"/>
</dbReference>
<dbReference type="InterPro" id="IPR003961">
    <property type="entry name" value="FN3_dom"/>
</dbReference>
<evidence type="ECO:0000256" key="4">
    <source>
        <dbReference type="SAM" id="SignalP"/>
    </source>
</evidence>
<dbReference type="InterPro" id="IPR036116">
    <property type="entry name" value="FN3_sf"/>
</dbReference>
<evidence type="ECO:0000256" key="2">
    <source>
        <dbReference type="ARBA" id="ARBA00022737"/>
    </source>
</evidence>
<dbReference type="InterPro" id="IPR008965">
    <property type="entry name" value="CBM2/CBM3_carb-bd_dom_sf"/>
</dbReference>
<dbReference type="SUPFAM" id="SSF49265">
    <property type="entry name" value="Fibronectin type III"/>
    <property type="match status" value="3"/>
</dbReference>
<dbReference type="PROSITE" id="PS51172">
    <property type="entry name" value="CBM3"/>
    <property type="match status" value="2"/>
</dbReference>
<dbReference type="GO" id="GO:0042597">
    <property type="term" value="C:periplasmic space"/>
    <property type="evidence" value="ECO:0007669"/>
    <property type="project" value="InterPro"/>
</dbReference>
<feature type="domain" description="Fibronectin type-III" evidence="5">
    <location>
        <begin position="379"/>
        <end position="477"/>
    </location>
</feature>
<dbReference type="SMART" id="SM01067">
    <property type="entry name" value="CBM_3"/>
    <property type="match status" value="2"/>
</dbReference>
<dbReference type="Gene3D" id="2.60.120.260">
    <property type="entry name" value="Galactose-binding domain-like"/>
    <property type="match status" value="2"/>
</dbReference>
<evidence type="ECO:0000256" key="1">
    <source>
        <dbReference type="ARBA" id="ARBA00022729"/>
    </source>
</evidence>
<dbReference type="GO" id="GO:0016829">
    <property type="term" value="F:lyase activity"/>
    <property type="evidence" value="ECO:0007669"/>
    <property type="project" value="UniProtKB-KW"/>
</dbReference>
<reference evidence="7 8" key="1">
    <citation type="submission" date="2019-03" db="EMBL/GenBank/DDBJ databases">
        <title>Genomic Encyclopedia of Type Strains, Phase IV (KMG-IV): sequencing the most valuable type-strain genomes for metagenomic binning, comparative biology and taxonomic classification.</title>
        <authorList>
            <person name="Goeker M."/>
        </authorList>
    </citation>
    <scope>NUCLEOTIDE SEQUENCE [LARGE SCALE GENOMIC DNA]</scope>
    <source>
        <strain evidence="7 8">DSM 100059</strain>
    </source>
</reference>
<dbReference type="InterPro" id="IPR026444">
    <property type="entry name" value="Secre_tail"/>
</dbReference>
<gene>
    <name evidence="7" type="ORF">EDB95_3148</name>
</gene>
<dbReference type="Pfam" id="PF05426">
    <property type="entry name" value="Alginate_lyase"/>
    <property type="match status" value="1"/>
</dbReference>
<dbReference type="Pfam" id="PF00942">
    <property type="entry name" value="CBM_3"/>
    <property type="match status" value="2"/>
</dbReference>
<dbReference type="PANTHER" id="PTHR13817">
    <property type="entry name" value="TITIN"/>
    <property type="match status" value="1"/>
</dbReference>
<feature type="signal peptide" evidence="4">
    <location>
        <begin position="1"/>
        <end position="20"/>
    </location>
</feature>
<dbReference type="RefSeq" id="WP_162852625.1">
    <property type="nucleotide sequence ID" value="NZ_SODV01000001.1"/>
</dbReference>
<evidence type="ECO:0000259" key="6">
    <source>
        <dbReference type="PROSITE" id="PS51172"/>
    </source>
</evidence>
<accession>A0A4R8DVY6</accession>
<dbReference type="InterPro" id="IPR008929">
    <property type="entry name" value="Chondroitin_lyas"/>
</dbReference>
<dbReference type="Gene3D" id="2.60.40.710">
    <property type="entry name" value="Endoglucanase-like"/>
    <property type="match status" value="2"/>
</dbReference>
<keyword evidence="1 4" id="KW-0732">Signal</keyword>
<keyword evidence="2" id="KW-0677">Repeat</keyword>
<dbReference type="InterPro" id="IPR036966">
    <property type="entry name" value="CBM3_sf"/>
</dbReference>
<evidence type="ECO:0000313" key="8">
    <source>
        <dbReference type="Proteomes" id="UP000294498"/>
    </source>
</evidence>
<dbReference type="Pfam" id="PF18962">
    <property type="entry name" value="Por_Secre_tail"/>
    <property type="match status" value="1"/>
</dbReference>